<dbReference type="Proteomes" id="UP000824128">
    <property type="component" value="Unassembled WGS sequence"/>
</dbReference>
<accession>A0A9D1ST43</accession>
<dbReference type="PRINTS" id="PR00080">
    <property type="entry name" value="SDRFAMILY"/>
</dbReference>
<dbReference type="Pfam" id="PF00106">
    <property type="entry name" value="adh_short"/>
    <property type="match status" value="1"/>
</dbReference>
<comment type="caution">
    <text evidence="4">The sequence shown here is derived from an EMBL/GenBank/DDBJ whole genome shotgun (WGS) entry which is preliminary data.</text>
</comment>
<dbReference type="PANTHER" id="PTHR44169:SF6">
    <property type="entry name" value="NADPH-DEPENDENT 1-ACYLDIHYDROXYACETONE PHOSPHATE REDUCTASE"/>
    <property type="match status" value="1"/>
</dbReference>
<dbReference type="Gene3D" id="3.40.50.720">
    <property type="entry name" value="NAD(P)-binding Rossmann-like Domain"/>
    <property type="match status" value="1"/>
</dbReference>
<organism evidence="4 5">
    <name type="scientific">Candidatus Aphodomorpha intestinavium</name>
    <dbReference type="NCBI Taxonomy" id="2840672"/>
    <lineage>
        <taxon>Bacteria</taxon>
        <taxon>Bacillati</taxon>
        <taxon>Bacillota</taxon>
        <taxon>Clostridia</taxon>
        <taxon>Eubacteriales</taxon>
        <taxon>Candidatus Aphodomorpha</taxon>
    </lineage>
</organism>
<name>A0A9D1ST43_9FIRM</name>
<dbReference type="InterPro" id="IPR020904">
    <property type="entry name" value="Sc_DH/Rdtase_CS"/>
</dbReference>
<proteinExistence type="inferred from homology"/>
<evidence type="ECO:0000313" key="4">
    <source>
        <dbReference type="EMBL" id="HIU93806.1"/>
    </source>
</evidence>
<dbReference type="InterPro" id="IPR002347">
    <property type="entry name" value="SDR_fam"/>
</dbReference>
<sequence>MNSTEARVALVTGASSGIGLAAANALLDAGYTVYGLSRHPFPGARHTHLVADVTDEAQVRAAVDAVLAREGRVDLLVNNAGFGISGAVEFTDDAAARRQFDVNLFGTLNCIRAVAPHMRARHGGTILNVGSVAGSIPIPFQAFYSAAKAAVASVTMALQNELRPFSVNVCALLPGDVRTGFTAAREKNAAGSEVYTALARSVAGMERDEQNGMAPEAIGRRIAAIAGKRRPKALYSCGLQYQFFLLLARLLPVRALNRLVGLLYAKP</sequence>
<evidence type="ECO:0000256" key="3">
    <source>
        <dbReference type="RuleBase" id="RU000363"/>
    </source>
</evidence>
<evidence type="ECO:0000256" key="2">
    <source>
        <dbReference type="ARBA" id="ARBA00023002"/>
    </source>
</evidence>
<evidence type="ECO:0000256" key="1">
    <source>
        <dbReference type="ARBA" id="ARBA00006484"/>
    </source>
</evidence>
<dbReference type="InterPro" id="IPR036291">
    <property type="entry name" value="NAD(P)-bd_dom_sf"/>
</dbReference>
<reference evidence="4" key="1">
    <citation type="submission" date="2020-10" db="EMBL/GenBank/DDBJ databases">
        <authorList>
            <person name="Gilroy R."/>
        </authorList>
    </citation>
    <scope>NUCLEOTIDE SEQUENCE</scope>
    <source>
        <strain evidence="4">ChiGjej2B2-16831</strain>
    </source>
</reference>
<reference evidence="4" key="2">
    <citation type="journal article" date="2021" name="PeerJ">
        <title>Extensive microbial diversity within the chicken gut microbiome revealed by metagenomics and culture.</title>
        <authorList>
            <person name="Gilroy R."/>
            <person name="Ravi A."/>
            <person name="Getino M."/>
            <person name="Pursley I."/>
            <person name="Horton D.L."/>
            <person name="Alikhan N.F."/>
            <person name="Baker D."/>
            <person name="Gharbi K."/>
            <person name="Hall N."/>
            <person name="Watson M."/>
            <person name="Adriaenssens E.M."/>
            <person name="Foster-Nyarko E."/>
            <person name="Jarju S."/>
            <person name="Secka A."/>
            <person name="Antonio M."/>
            <person name="Oren A."/>
            <person name="Chaudhuri R.R."/>
            <person name="La Ragione R."/>
            <person name="Hildebrand F."/>
            <person name="Pallen M.J."/>
        </authorList>
    </citation>
    <scope>NUCLEOTIDE SEQUENCE</scope>
    <source>
        <strain evidence="4">ChiGjej2B2-16831</strain>
    </source>
</reference>
<keyword evidence="2" id="KW-0560">Oxidoreductase</keyword>
<dbReference type="SUPFAM" id="SSF51735">
    <property type="entry name" value="NAD(P)-binding Rossmann-fold domains"/>
    <property type="match status" value="1"/>
</dbReference>
<dbReference type="PRINTS" id="PR00081">
    <property type="entry name" value="GDHRDH"/>
</dbReference>
<dbReference type="EMBL" id="DVNZ01000048">
    <property type="protein sequence ID" value="HIU93806.1"/>
    <property type="molecule type" value="Genomic_DNA"/>
</dbReference>
<dbReference type="PANTHER" id="PTHR44169">
    <property type="entry name" value="NADPH-DEPENDENT 1-ACYLDIHYDROXYACETONE PHOSPHATE REDUCTASE"/>
    <property type="match status" value="1"/>
</dbReference>
<dbReference type="AlphaFoldDB" id="A0A9D1ST43"/>
<evidence type="ECO:0000313" key="5">
    <source>
        <dbReference type="Proteomes" id="UP000824128"/>
    </source>
</evidence>
<dbReference type="GO" id="GO:0016491">
    <property type="term" value="F:oxidoreductase activity"/>
    <property type="evidence" value="ECO:0007669"/>
    <property type="project" value="UniProtKB-KW"/>
</dbReference>
<protein>
    <submittedName>
        <fullName evidence="4">SDR family NAD(P)-dependent oxidoreductase</fullName>
    </submittedName>
</protein>
<dbReference type="PROSITE" id="PS00061">
    <property type="entry name" value="ADH_SHORT"/>
    <property type="match status" value="1"/>
</dbReference>
<gene>
    <name evidence="4" type="ORF">IAD24_01480</name>
</gene>
<comment type="similarity">
    <text evidence="1 3">Belongs to the short-chain dehydrogenases/reductases (SDR) family.</text>
</comment>